<protein>
    <submittedName>
        <fullName evidence="2">Uncharacterized protein</fullName>
    </submittedName>
</protein>
<reference evidence="2" key="1">
    <citation type="submission" date="2021-02" db="EMBL/GenBank/DDBJ databases">
        <authorList>
            <person name="Dougan E. K."/>
            <person name="Rhodes N."/>
            <person name="Thang M."/>
            <person name="Chan C."/>
        </authorList>
    </citation>
    <scope>NUCLEOTIDE SEQUENCE</scope>
</reference>
<dbReference type="Proteomes" id="UP000626109">
    <property type="component" value="Unassembled WGS sequence"/>
</dbReference>
<accession>A0A813IU11</accession>
<dbReference type="AlphaFoldDB" id="A0A813IU11"/>
<proteinExistence type="predicted"/>
<feature type="non-terminal residue" evidence="2">
    <location>
        <position position="1"/>
    </location>
</feature>
<sequence>ESMARLGGWRLRAEWQPRRSRALARAAQGGFGGISEDALQGARPAGPGAGGRRAE</sequence>
<feature type="region of interest" description="Disordered" evidence="1">
    <location>
        <begin position="31"/>
        <end position="55"/>
    </location>
</feature>
<evidence type="ECO:0000313" key="3">
    <source>
        <dbReference type="Proteomes" id="UP000626109"/>
    </source>
</evidence>
<name>A0A813IU11_POLGL</name>
<comment type="caution">
    <text evidence="2">The sequence shown here is derived from an EMBL/GenBank/DDBJ whole genome shotgun (WGS) entry which is preliminary data.</text>
</comment>
<evidence type="ECO:0000256" key="1">
    <source>
        <dbReference type="SAM" id="MobiDB-lite"/>
    </source>
</evidence>
<feature type="non-terminal residue" evidence="2">
    <location>
        <position position="55"/>
    </location>
</feature>
<dbReference type="EMBL" id="CAJNNW010013153">
    <property type="protein sequence ID" value="CAE8655097.1"/>
    <property type="molecule type" value="Genomic_DNA"/>
</dbReference>
<evidence type="ECO:0000313" key="2">
    <source>
        <dbReference type="EMBL" id="CAE8655097.1"/>
    </source>
</evidence>
<gene>
    <name evidence="2" type="ORF">PGLA2088_LOCUS11405</name>
</gene>
<organism evidence="2 3">
    <name type="scientific">Polarella glacialis</name>
    <name type="common">Dinoflagellate</name>
    <dbReference type="NCBI Taxonomy" id="89957"/>
    <lineage>
        <taxon>Eukaryota</taxon>
        <taxon>Sar</taxon>
        <taxon>Alveolata</taxon>
        <taxon>Dinophyceae</taxon>
        <taxon>Suessiales</taxon>
        <taxon>Suessiaceae</taxon>
        <taxon>Polarella</taxon>
    </lineage>
</organism>